<keyword evidence="2" id="KW-1185">Reference proteome</keyword>
<dbReference type="STRING" id="1121409.SAMN02745124_02226"/>
<reference evidence="1 2" key="1">
    <citation type="submission" date="2016-11" db="EMBL/GenBank/DDBJ databases">
        <authorList>
            <person name="Jaros S."/>
            <person name="Januszkiewicz K."/>
            <person name="Wedrychowicz H."/>
        </authorList>
    </citation>
    <scope>NUCLEOTIDE SEQUENCE [LARGE SCALE GENOMIC DNA]</scope>
    <source>
        <strain evidence="1 2">DSM 9705</strain>
    </source>
</reference>
<dbReference type="AlphaFoldDB" id="A0A1M5WDW8"/>
<dbReference type="Proteomes" id="UP000184139">
    <property type="component" value="Unassembled WGS sequence"/>
</dbReference>
<protein>
    <submittedName>
        <fullName evidence="1">Uncharacterized protein</fullName>
    </submittedName>
</protein>
<name>A0A1M5WDW8_9BACT</name>
<evidence type="ECO:0000313" key="1">
    <source>
        <dbReference type="EMBL" id="SHH85423.1"/>
    </source>
</evidence>
<gene>
    <name evidence="1" type="ORF">SAMN02745124_02226</name>
</gene>
<proteinExistence type="predicted"/>
<evidence type="ECO:0000313" key="2">
    <source>
        <dbReference type="Proteomes" id="UP000184139"/>
    </source>
</evidence>
<dbReference type="EMBL" id="FQXS01000012">
    <property type="protein sequence ID" value="SHH85423.1"/>
    <property type="molecule type" value="Genomic_DNA"/>
</dbReference>
<sequence length="75" mass="7983">MDGRTIAAPTLIFYVNISPPGWPVLLEAGPASPLNHDTDFMFCCDVPSRGGMTMYCCQAAPGAQALCSPDNRLAH</sequence>
<organism evidence="1 2">
    <name type="scientific">Desulfofustis glycolicus DSM 9705</name>
    <dbReference type="NCBI Taxonomy" id="1121409"/>
    <lineage>
        <taxon>Bacteria</taxon>
        <taxon>Pseudomonadati</taxon>
        <taxon>Thermodesulfobacteriota</taxon>
        <taxon>Desulfobulbia</taxon>
        <taxon>Desulfobulbales</taxon>
        <taxon>Desulfocapsaceae</taxon>
        <taxon>Desulfofustis</taxon>
    </lineage>
</organism>
<accession>A0A1M5WDW8</accession>